<gene>
    <name evidence="1" type="ORF">HD556DRAFT_1311192</name>
</gene>
<dbReference type="Proteomes" id="UP000719766">
    <property type="component" value="Unassembled WGS sequence"/>
</dbReference>
<dbReference type="AlphaFoldDB" id="A0A9P7AIK1"/>
<evidence type="ECO:0000313" key="1">
    <source>
        <dbReference type="EMBL" id="KAG1789598.1"/>
    </source>
</evidence>
<dbReference type="OrthoDB" id="10481865at2759"/>
<reference evidence="1" key="1">
    <citation type="journal article" date="2020" name="New Phytol.">
        <title>Comparative genomics reveals dynamic genome evolution in host specialist ectomycorrhizal fungi.</title>
        <authorList>
            <person name="Lofgren L.A."/>
            <person name="Nguyen N.H."/>
            <person name="Vilgalys R."/>
            <person name="Ruytinx J."/>
            <person name="Liao H.L."/>
            <person name="Branco S."/>
            <person name="Kuo A."/>
            <person name="LaButti K."/>
            <person name="Lipzen A."/>
            <person name="Andreopoulos W."/>
            <person name="Pangilinan J."/>
            <person name="Riley R."/>
            <person name="Hundley H."/>
            <person name="Na H."/>
            <person name="Barry K."/>
            <person name="Grigoriev I.V."/>
            <person name="Stajich J.E."/>
            <person name="Kennedy P.G."/>
        </authorList>
    </citation>
    <scope>NUCLEOTIDE SEQUENCE</scope>
    <source>
        <strain evidence="1">S12</strain>
    </source>
</reference>
<name>A0A9P7AIK1_9AGAM</name>
<organism evidence="1 2">
    <name type="scientific">Suillus plorans</name>
    <dbReference type="NCBI Taxonomy" id="116603"/>
    <lineage>
        <taxon>Eukaryota</taxon>
        <taxon>Fungi</taxon>
        <taxon>Dikarya</taxon>
        <taxon>Basidiomycota</taxon>
        <taxon>Agaricomycotina</taxon>
        <taxon>Agaricomycetes</taxon>
        <taxon>Agaricomycetidae</taxon>
        <taxon>Boletales</taxon>
        <taxon>Suillineae</taxon>
        <taxon>Suillaceae</taxon>
        <taxon>Suillus</taxon>
    </lineage>
</organism>
<sequence length="340" mass="36179">MYDNSLAKVAVVDGGEMDDYQFAAFFIIEKFQKCLCLTTREDVYGDSALMWGLRGNGLLAVVSLGTIFRLVHILYSGQKTHTKKGEPGREAPLKKVYATCDDTLHAMLEITLENPPLVMTVQWNTKYHGGNSFRASTSDLSASNVFSDSPSEVSTARALDLPLPRLAGAAFCFFGFGWGSSSSSEVVSSLPVFAGGDAGCGAGAGAGDGDGGSGGGGAGKFSRVANGLDTAGFVERGIGRGCGMLQAGEEGGGSLEWESYLTAWDNEGYHEPVKKVEVCLEEGVSSLKWAMCDVEVQLGALSPECESSQQHYELPFYNEKNNKDGLQVPALQQSFLVVVR</sequence>
<keyword evidence="2" id="KW-1185">Reference proteome</keyword>
<dbReference type="GeneID" id="64594279"/>
<protein>
    <submittedName>
        <fullName evidence="1">Uncharacterized protein</fullName>
    </submittedName>
</protein>
<evidence type="ECO:0000313" key="2">
    <source>
        <dbReference type="Proteomes" id="UP000719766"/>
    </source>
</evidence>
<accession>A0A9P7AIK1</accession>
<proteinExistence type="predicted"/>
<dbReference type="EMBL" id="JABBWE010000057">
    <property type="protein sequence ID" value="KAG1789598.1"/>
    <property type="molecule type" value="Genomic_DNA"/>
</dbReference>
<comment type="caution">
    <text evidence="1">The sequence shown here is derived from an EMBL/GenBank/DDBJ whole genome shotgun (WGS) entry which is preliminary data.</text>
</comment>
<dbReference type="RefSeq" id="XP_041156646.1">
    <property type="nucleotide sequence ID" value="XM_041300515.1"/>
</dbReference>